<dbReference type="RefSeq" id="WP_126806397.1">
    <property type="nucleotide sequence ID" value="NZ_NGKA01000001.1"/>
</dbReference>
<dbReference type="OrthoDB" id="2417235at2"/>
<sequence>MRNKLFSIFIMDVTDSSKFENYQQLSQYLSFWEQTLNDFSSNIQIKAKYRMGDEIICVAEHYFSAYLLANHLLSQWKFREAMPYFGIALGEFEKDIGEIGELESWNHPSIKIAREKTEAIKTGDRQSYFAMSMSDFSMLSKTSMNTEMEFLFHLQSLLINEQSNSQREVYSLYSLLDKQQLVAEELNKTQATVSAGYNRGKSDLLAETSNLLLEKLETLEAYQQLALLHRPSADVSDKQILSRQFLHEPEKTEETIFENRQKIHSTRENWEINFKHHLFQRFKKYPEVRPWEI</sequence>
<evidence type="ECO:0000313" key="1">
    <source>
        <dbReference type="EMBL" id="RSU15710.1"/>
    </source>
</evidence>
<accession>A0A430B5X3</accession>
<organism evidence="1 2">
    <name type="scientific">Vagococcus elongatus</name>
    <dbReference type="NCBI Taxonomy" id="180344"/>
    <lineage>
        <taxon>Bacteria</taxon>
        <taxon>Bacillati</taxon>
        <taxon>Bacillota</taxon>
        <taxon>Bacilli</taxon>
        <taxon>Lactobacillales</taxon>
        <taxon>Enterococcaceae</taxon>
        <taxon>Vagococcus</taxon>
    </lineage>
</organism>
<name>A0A430B5X3_9ENTE</name>
<gene>
    <name evidence="1" type="ORF">CBF29_01155</name>
</gene>
<dbReference type="EMBL" id="NGKA01000001">
    <property type="protein sequence ID" value="RSU15710.1"/>
    <property type="molecule type" value="Genomic_DNA"/>
</dbReference>
<dbReference type="AlphaFoldDB" id="A0A430B5X3"/>
<dbReference type="Proteomes" id="UP000287605">
    <property type="component" value="Unassembled WGS sequence"/>
</dbReference>
<reference evidence="1 2" key="1">
    <citation type="submission" date="2017-05" db="EMBL/GenBank/DDBJ databases">
        <title>Vagococcus spp. assemblies.</title>
        <authorList>
            <person name="Gulvik C.A."/>
        </authorList>
    </citation>
    <scope>NUCLEOTIDE SEQUENCE [LARGE SCALE GENOMIC DNA]</scope>
    <source>
        <strain evidence="1 2">CCUG 51432</strain>
    </source>
</reference>
<keyword evidence="2" id="KW-1185">Reference proteome</keyword>
<proteinExistence type="predicted"/>
<protein>
    <submittedName>
        <fullName evidence="1">Uncharacterized protein</fullName>
    </submittedName>
</protein>
<comment type="caution">
    <text evidence="1">The sequence shown here is derived from an EMBL/GenBank/DDBJ whole genome shotgun (WGS) entry which is preliminary data.</text>
</comment>
<evidence type="ECO:0000313" key="2">
    <source>
        <dbReference type="Proteomes" id="UP000287605"/>
    </source>
</evidence>